<keyword evidence="4 10" id="KW-1133">Transmembrane helix</keyword>
<feature type="transmembrane region" description="Helical" evidence="10">
    <location>
        <begin position="55"/>
        <end position="76"/>
    </location>
</feature>
<protein>
    <submittedName>
        <fullName evidence="14">Two pore potassium channel a (Two K(+) channel a) (Calcium-activated outward-rectifying potassium channel 1) (OsKCO1)</fullName>
    </submittedName>
</protein>
<dbReference type="SUPFAM" id="SSF81324">
    <property type="entry name" value="Voltage-gated potassium channels"/>
    <property type="match status" value="2"/>
</dbReference>
<feature type="domain" description="Potassium channel" evidence="11">
    <location>
        <begin position="30"/>
        <end position="98"/>
    </location>
</feature>
<evidence type="ECO:0000313" key="13">
    <source>
        <dbReference type="EMBL" id="CAL1171066.1"/>
    </source>
</evidence>
<dbReference type="PROSITE" id="PS00018">
    <property type="entry name" value="EF_HAND_1"/>
    <property type="match status" value="1"/>
</dbReference>
<dbReference type="InterPro" id="IPR013099">
    <property type="entry name" value="K_chnl_dom"/>
</dbReference>
<evidence type="ECO:0000313" key="14">
    <source>
        <dbReference type="EMBL" id="CAL4805003.1"/>
    </source>
</evidence>
<name>A0A9P1M0R9_9DINO</name>
<evidence type="ECO:0000256" key="2">
    <source>
        <dbReference type="ARBA" id="ARBA00022448"/>
    </source>
</evidence>
<dbReference type="OrthoDB" id="433309at2759"/>
<comment type="subcellular location">
    <subcellularLocation>
        <location evidence="1">Membrane</location>
        <topology evidence="1">Multi-pass membrane protein</topology>
    </subcellularLocation>
</comment>
<feature type="transmembrane region" description="Helical" evidence="10">
    <location>
        <begin position="20"/>
        <end position="43"/>
    </location>
</feature>
<dbReference type="GO" id="GO:0015271">
    <property type="term" value="F:outward rectifier potassium channel activity"/>
    <property type="evidence" value="ECO:0007669"/>
    <property type="project" value="TreeGrafter"/>
</dbReference>
<organism evidence="12">
    <name type="scientific">Cladocopium goreaui</name>
    <dbReference type="NCBI Taxonomy" id="2562237"/>
    <lineage>
        <taxon>Eukaryota</taxon>
        <taxon>Sar</taxon>
        <taxon>Alveolata</taxon>
        <taxon>Dinophyceae</taxon>
        <taxon>Suessiales</taxon>
        <taxon>Symbiodiniaceae</taxon>
        <taxon>Cladocopium</taxon>
    </lineage>
</organism>
<feature type="domain" description="Potassium channel" evidence="11">
    <location>
        <begin position="156"/>
        <end position="228"/>
    </location>
</feature>
<dbReference type="InterPro" id="IPR018247">
    <property type="entry name" value="EF_Hand_1_Ca_BS"/>
</dbReference>
<dbReference type="EMBL" id="CAMXCT030006651">
    <property type="protein sequence ID" value="CAL4805003.1"/>
    <property type="molecule type" value="Genomic_DNA"/>
</dbReference>
<feature type="transmembrane region" description="Helical" evidence="10">
    <location>
        <begin position="202"/>
        <end position="223"/>
    </location>
</feature>
<dbReference type="Gene3D" id="1.10.287.70">
    <property type="match status" value="2"/>
</dbReference>
<reference evidence="13" key="2">
    <citation type="submission" date="2024-04" db="EMBL/GenBank/DDBJ databases">
        <authorList>
            <person name="Chen Y."/>
            <person name="Shah S."/>
            <person name="Dougan E. K."/>
            <person name="Thang M."/>
            <person name="Chan C."/>
        </authorList>
    </citation>
    <scope>NUCLEOTIDE SEQUENCE [LARGE SCALE GENOMIC DNA]</scope>
</reference>
<reference evidence="12" key="1">
    <citation type="submission" date="2022-10" db="EMBL/GenBank/DDBJ databases">
        <authorList>
            <person name="Chen Y."/>
            <person name="Dougan E. K."/>
            <person name="Chan C."/>
            <person name="Rhodes N."/>
            <person name="Thang M."/>
        </authorList>
    </citation>
    <scope>NUCLEOTIDE SEQUENCE</scope>
</reference>
<evidence type="ECO:0000256" key="3">
    <source>
        <dbReference type="ARBA" id="ARBA00022692"/>
    </source>
</evidence>
<evidence type="ECO:0000256" key="5">
    <source>
        <dbReference type="ARBA" id="ARBA00023065"/>
    </source>
</evidence>
<dbReference type="PANTHER" id="PTHR11003">
    <property type="entry name" value="POTASSIUM CHANNEL, SUBFAMILY K"/>
    <property type="match status" value="1"/>
</dbReference>
<dbReference type="InterPro" id="IPR003280">
    <property type="entry name" value="2pore_dom_K_chnl"/>
</dbReference>
<feature type="region of interest" description="Disordered" evidence="9">
    <location>
        <begin position="336"/>
        <end position="397"/>
    </location>
</feature>
<comment type="similarity">
    <text evidence="8">Belongs to the two pore domain potassium channel (TC 1.A.1.8) family.</text>
</comment>
<keyword evidence="7 8" id="KW-0407">Ion channel</keyword>
<keyword evidence="5 8" id="KW-0406">Ion transport</keyword>
<dbReference type="EMBL" id="CAMXCT020006651">
    <property type="protein sequence ID" value="CAL1171066.1"/>
    <property type="molecule type" value="Genomic_DNA"/>
</dbReference>
<feature type="transmembrane region" description="Helical" evidence="10">
    <location>
        <begin position="82"/>
        <end position="104"/>
    </location>
</feature>
<proteinExistence type="inferred from homology"/>
<evidence type="ECO:0000313" key="12">
    <source>
        <dbReference type="EMBL" id="CAI4017691.1"/>
    </source>
</evidence>
<dbReference type="PANTHER" id="PTHR11003:SF334">
    <property type="entry name" value="FI03418P"/>
    <property type="match status" value="1"/>
</dbReference>
<dbReference type="Proteomes" id="UP001152797">
    <property type="component" value="Unassembled WGS sequence"/>
</dbReference>
<dbReference type="GO" id="GO:0005886">
    <property type="term" value="C:plasma membrane"/>
    <property type="evidence" value="ECO:0007669"/>
    <property type="project" value="TreeGrafter"/>
</dbReference>
<evidence type="ECO:0000256" key="6">
    <source>
        <dbReference type="ARBA" id="ARBA00023136"/>
    </source>
</evidence>
<keyword evidence="2 8" id="KW-0813">Transport</keyword>
<dbReference type="GO" id="GO:0030322">
    <property type="term" value="P:stabilization of membrane potential"/>
    <property type="evidence" value="ECO:0007669"/>
    <property type="project" value="TreeGrafter"/>
</dbReference>
<evidence type="ECO:0000256" key="10">
    <source>
        <dbReference type="SAM" id="Phobius"/>
    </source>
</evidence>
<sequence>MAEQKVSRLWAYFLALSESSALSAIRAAVITLLLYGLFAAVFFTNVEGWTTVEAIYFSMVTMSTVGYGDLAPTIWYSRLVGVAFILVGIILVFVQVGGVMGLFAKPLFDRTRVLADDLWAPQYVPFTDETGSHKIEAPRRPLIFYTKGLVGPITILLLFQFFSAAIFIWVEPDWDLQTAIWYVMVTATTVGYGDVSVSKSNAWAMAWASLHILLSVSLLAALIEDITELRKKRKDMLTQVFQFKKCHEKATLTDLDADDTGSVDEAEFVLGILVKIGKVDEVNDVEPIRKMFKGIEGIDHDMDIGLGGWAVTCRMKEQLRKLDNYVRQELHLMEMDEADKERKNKERHDKEAKARQDKDTATPHLAPSGARVVPEHTVDPRPPLPAPADPPLPAFVTPLPARPASPVALVLQPPPPAHPPPEVARCTTVYVTW</sequence>
<feature type="compositionally biased region" description="Pro residues" evidence="9">
    <location>
        <begin position="380"/>
        <end position="393"/>
    </location>
</feature>
<dbReference type="EMBL" id="CAMXCT010006651">
    <property type="protein sequence ID" value="CAI4017691.1"/>
    <property type="molecule type" value="Genomic_DNA"/>
</dbReference>
<comment type="caution">
    <text evidence="12">The sequence shown here is derived from an EMBL/GenBank/DDBJ whole genome shotgun (WGS) entry which is preliminary data.</text>
</comment>
<keyword evidence="6 10" id="KW-0472">Membrane</keyword>
<gene>
    <name evidence="12" type="ORF">C1SCF055_LOCUS42315</name>
</gene>
<dbReference type="GO" id="GO:0022841">
    <property type="term" value="F:potassium ion leak channel activity"/>
    <property type="evidence" value="ECO:0007669"/>
    <property type="project" value="TreeGrafter"/>
</dbReference>
<evidence type="ECO:0000256" key="9">
    <source>
        <dbReference type="SAM" id="MobiDB-lite"/>
    </source>
</evidence>
<dbReference type="AlphaFoldDB" id="A0A9P1M0R9"/>
<evidence type="ECO:0000256" key="4">
    <source>
        <dbReference type="ARBA" id="ARBA00022989"/>
    </source>
</evidence>
<feature type="compositionally biased region" description="Basic and acidic residues" evidence="9">
    <location>
        <begin position="336"/>
        <end position="361"/>
    </location>
</feature>
<keyword evidence="3 8" id="KW-0812">Transmembrane</keyword>
<dbReference type="Pfam" id="PF07885">
    <property type="entry name" value="Ion_trans_2"/>
    <property type="match status" value="2"/>
</dbReference>
<evidence type="ECO:0000313" key="15">
    <source>
        <dbReference type="Proteomes" id="UP001152797"/>
    </source>
</evidence>
<accession>A0A9P1M0R9</accession>
<evidence type="ECO:0000256" key="1">
    <source>
        <dbReference type="ARBA" id="ARBA00004141"/>
    </source>
</evidence>
<evidence type="ECO:0000256" key="8">
    <source>
        <dbReference type="RuleBase" id="RU003857"/>
    </source>
</evidence>
<feature type="transmembrane region" description="Helical" evidence="10">
    <location>
        <begin position="149"/>
        <end position="170"/>
    </location>
</feature>
<dbReference type="PRINTS" id="PR01333">
    <property type="entry name" value="2POREKCHANEL"/>
</dbReference>
<evidence type="ECO:0000256" key="7">
    <source>
        <dbReference type="ARBA" id="ARBA00023303"/>
    </source>
</evidence>
<evidence type="ECO:0000259" key="11">
    <source>
        <dbReference type="Pfam" id="PF07885"/>
    </source>
</evidence>
<dbReference type="GO" id="GO:0005737">
    <property type="term" value="C:cytoplasm"/>
    <property type="evidence" value="ECO:0007669"/>
    <property type="project" value="UniProtKB-ARBA"/>
</dbReference>
<keyword evidence="15" id="KW-1185">Reference proteome</keyword>